<protein>
    <submittedName>
        <fullName evidence="2">Uncharacterized protein</fullName>
    </submittedName>
</protein>
<reference evidence="2 3" key="1">
    <citation type="submission" date="2024-02" db="EMBL/GenBank/DDBJ databases">
        <authorList>
            <person name="Vignale AGUSTIN F."/>
            <person name="Sosa J E."/>
            <person name="Modenutti C."/>
        </authorList>
    </citation>
    <scope>NUCLEOTIDE SEQUENCE [LARGE SCALE GENOMIC DNA]</scope>
</reference>
<comment type="caution">
    <text evidence="2">The sequence shown here is derived from an EMBL/GenBank/DDBJ whole genome shotgun (WGS) entry which is preliminary data.</text>
</comment>
<name>A0ABC8RYR2_9AQUA</name>
<gene>
    <name evidence="2" type="ORF">ILEXP_LOCUS17898</name>
</gene>
<dbReference type="EMBL" id="CAUOFW020001947">
    <property type="protein sequence ID" value="CAK9149813.1"/>
    <property type="molecule type" value="Genomic_DNA"/>
</dbReference>
<evidence type="ECO:0000313" key="2">
    <source>
        <dbReference type="EMBL" id="CAK9149813.1"/>
    </source>
</evidence>
<organism evidence="2 3">
    <name type="scientific">Ilex paraguariensis</name>
    <name type="common">yerba mate</name>
    <dbReference type="NCBI Taxonomy" id="185542"/>
    <lineage>
        <taxon>Eukaryota</taxon>
        <taxon>Viridiplantae</taxon>
        <taxon>Streptophyta</taxon>
        <taxon>Embryophyta</taxon>
        <taxon>Tracheophyta</taxon>
        <taxon>Spermatophyta</taxon>
        <taxon>Magnoliopsida</taxon>
        <taxon>eudicotyledons</taxon>
        <taxon>Gunneridae</taxon>
        <taxon>Pentapetalae</taxon>
        <taxon>asterids</taxon>
        <taxon>campanulids</taxon>
        <taxon>Aquifoliales</taxon>
        <taxon>Aquifoliaceae</taxon>
        <taxon>Ilex</taxon>
    </lineage>
</organism>
<feature type="chain" id="PRO_5044844490" evidence="1">
    <location>
        <begin position="16"/>
        <end position="843"/>
    </location>
</feature>
<evidence type="ECO:0000256" key="1">
    <source>
        <dbReference type="SAM" id="SignalP"/>
    </source>
</evidence>
<proteinExistence type="predicted"/>
<evidence type="ECO:0000313" key="3">
    <source>
        <dbReference type="Proteomes" id="UP001642360"/>
    </source>
</evidence>
<dbReference type="AlphaFoldDB" id="A0ABC8RYR2"/>
<accession>A0ABC8RYR2</accession>
<feature type="non-terminal residue" evidence="2">
    <location>
        <position position="843"/>
    </location>
</feature>
<sequence>MPLFCPLQLIQFILSLPVPTIYHPHQTWRTRYKLPSIVKKGQKIQNRYKMSINPQGREVEEEQSAAKENNIGSPIIANNIAIGIESKEKETQVVPTIEEKGTQGVDVENDASSTVGIPTRGFEGMMDCVHIDPPSQSQGVGSEEVQHTVGTTMCLLNKQSFSSTSSSFLVEHSYEPRGNQICTVDDESGLIRDKEPLDKGFYSDQDSLEIWANLSEAANDDEAQGMILLNQVINTISEFSTGCFPRGTWCSLQGKGRYNGDGVSAGSKGVHCSRAAIGLHLVYDGLLRVLCWFLCLLRCFPRSITAGLLQAFNWFFSWNLVALPAEFSAASFSFVVDVGMFAGSPAGLLRWPALFWSAVGLFTRAFAGFSLLQLVSCLLVTKAHFVASVGDAGDGFSQLAWGLGFKDPLGCNNTIPMPLIPQSNVDKPTVQIFPSTVSIVASSSELGIQVPFDSLIVQNTQGINLQAKSSLNSESILNLKDPLMDRTSSNIQISVPEKGIQIPAITSNVQNPSGINLQAKSSLNSESILNLKDPLMDRTSSNIQISVPEKGIQIPAITSNVQNPSEINSLTLVDLLGCNNTVTMPLVTQLNRNSPTVQIASVLPSAVLSSTNNQCSSSGLGMHIPADSSNVRNAQGVNLHSHSVLIPPPNSSPQDPSTDRLLPKTQIQIPGRDSQVPLVTTNAQNPSTIQIPSSPILFGSLNAVNPLKPTKRVVFNKGEPASVIMVNIDNAANSNNTTVDVEVGNARVIGMEDMENGRNMAVLGQTFSADKNTDIGASAADKLITDPVPQEMINVCNIANAALINDVVGVEAFIIKPGSADDIKGKELLRELKIQNPFSLIIK</sequence>
<keyword evidence="3" id="KW-1185">Reference proteome</keyword>
<keyword evidence="1" id="KW-0732">Signal</keyword>
<dbReference type="Proteomes" id="UP001642360">
    <property type="component" value="Unassembled WGS sequence"/>
</dbReference>
<feature type="signal peptide" evidence="1">
    <location>
        <begin position="1"/>
        <end position="15"/>
    </location>
</feature>